<gene>
    <name evidence="1" type="ORF">HPB50_019430</name>
</gene>
<sequence>MSWSADYRGAQTDEQYFSVCVEVTQTVGLPWDWHGFGLALARSSCKTEQAIQDTKTCGSSFKSQLAQGSFNSSNPEDLHRACCSMDQLERCLHKASAEAGCKEEVSVLVHTLTQTAKDLLGDVYNTHCKFDCNGATRTLSASWTTALFVTGCSLLLLRGRMVATS</sequence>
<organism evidence="1 2">
    <name type="scientific">Hyalomma asiaticum</name>
    <name type="common">Tick</name>
    <dbReference type="NCBI Taxonomy" id="266040"/>
    <lineage>
        <taxon>Eukaryota</taxon>
        <taxon>Metazoa</taxon>
        <taxon>Ecdysozoa</taxon>
        <taxon>Arthropoda</taxon>
        <taxon>Chelicerata</taxon>
        <taxon>Arachnida</taxon>
        <taxon>Acari</taxon>
        <taxon>Parasitiformes</taxon>
        <taxon>Ixodida</taxon>
        <taxon>Ixodoidea</taxon>
        <taxon>Ixodidae</taxon>
        <taxon>Hyalomminae</taxon>
        <taxon>Hyalomma</taxon>
    </lineage>
</organism>
<evidence type="ECO:0000313" key="1">
    <source>
        <dbReference type="EMBL" id="KAH6924546.1"/>
    </source>
</evidence>
<accession>A0ACB7RS64</accession>
<keyword evidence="2" id="KW-1185">Reference proteome</keyword>
<evidence type="ECO:0000313" key="2">
    <source>
        <dbReference type="Proteomes" id="UP000821845"/>
    </source>
</evidence>
<name>A0ACB7RS64_HYAAI</name>
<proteinExistence type="predicted"/>
<comment type="caution">
    <text evidence="1">The sequence shown here is derived from an EMBL/GenBank/DDBJ whole genome shotgun (WGS) entry which is preliminary data.</text>
</comment>
<dbReference type="EMBL" id="CM023488">
    <property type="protein sequence ID" value="KAH6924546.1"/>
    <property type="molecule type" value="Genomic_DNA"/>
</dbReference>
<reference evidence="1" key="1">
    <citation type="submission" date="2020-05" db="EMBL/GenBank/DDBJ databases">
        <title>Large-scale comparative analyses of tick genomes elucidate their genetic diversity and vector capacities.</title>
        <authorList>
            <person name="Jia N."/>
            <person name="Wang J."/>
            <person name="Shi W."/>
            <person name="Du L."/>
            <person name="Sun Y."/>
            <person name="Zhan W."/>
            <person name="Jiang J."/>
            <person name="Wang Q."/>
            <person name="Zhang B."/>
            <person name="Ji P."/>
            <person name="Sakyi L.B."/>
            <person name="Cui X."/>
            <person name="Yuan T."/>
            <person name="Jiang B."/>
            <person name="Yang W."/>
            <person name="Lam T.T.-Y."/>
            <person name="Chang Q."/>
            <person name="Ding S."/>
            <person name="Wang X."/>
            <person name="Zhu J."/>
            <person name="Ruan X."/>
            <person name="Zhao L."/>
            <person name="Wei J."/>
            <person name="Que T."/>
            <person name="Du C."/>
            <person name="Cheng J."/>
            <person name="Dai P."/>
            <person name="Han X."/>
            <person name="Huang E."/>
            <person name="Gao Y."/>
            <person name="Liu J."/>
            <person name="Shao H."/>
            <person name="Ye R."/>
            <person name="Li L."/>
            <person name="Wei W."/>
            <person name="Wang X."/>
            <person name="Wang C."/>
            <person name="Yang T."/>
            <person name="Huo Q."/>
            <person name="Li W."/>
            <person name="Guo W."/>
            <person name="Chen H."/>
            <person name="Zhou L."/>
            <person name="Ni X."/>
            <person name="Tian J."/>
            <person name="Zhou Y."/>
            <person name="Sheng Y."/>
            <person name="Liu T."/>
            <person name="Pan Y."/>
            <person name="Xia L."/>
            <person name="Li J."/>
            <person name="Zhao F."/>
            <person name="Cao W."/>
        </authorList>
    </citation>
    <scope>NUCLEOTIDE SEQUENCE</scope>
    <source>
        <strain evidence="1">Hyas-2018</strain>
    </source>
</reference>
<dbReference type="Proteomes" id="UP000821845">
    <property type="component" value="Chromosome 8"/>
</dbReference>
<protein>
    <submittedName>
        <fullName evidence="1">Uncharacterized protein</fullName>
    </submittedName>
</protein>